<evidence type="ECO:0000259" key="8">
    <source>
        <dbReference type="Pfam" id="PF01416"/>
    </source>
</evidence>
<dbReference type="InterPro" id="IPR020097">
    <property type="entry name" value="PsdUridine_synth_TruA_a/b_dom"/>
</dbReference>
<dbReference type="RefSeq" id="WP_281263853.1">
    <property type="nucleotide sequence ID" value="NZ_LN774881.1"/>
</dbReference>
<evidence type="ECO:0000313" key="10">
    <source>
        <dbReference type="Proteomes" id="UP000242753"/>
    </source>
</evidence>
<sequence length="261" mass="30110">MKIALSIGYDGSKFFGWQRQKNLLSIQENIEYALSKIANEKIKTSCASRTDTGVHATSQIIHFNTNKILPINAWTLGVNSNLKKNINVNWAKPVQNNFHARFSAISRRYRYIIYNFPTRPSLFNNGLMHCKKKLNIQNMNFSAKYLLGEKNFVSFRSSKCQSKTSWRNIYLLQIKSINNYIIIDIKANSFLHHMVRNIVGSFIEIGKEKQTKHWIQELLKNKNRKLAGPTAPAKGLYLVEIKYPTKFNLPITPIGPLFLTE</sequence>
<dbReference type="Gene3D" id="3.30.70.660">
    <property type="entry name" value="Pseudouridine synthase I, catalytic domain, C-terminal subdomain"/>
    <property type="match status" value="1"/>
</dbReference>
<evidence type="ECO:0000256" key="5">
    <source>
        <dbReference type="PIRSR" id="PIRSR001430-1"/>
    </source>
</evidence>
<gene>
    <name evidence="4 9" type="primary">truA</name>
    <name evidence="9" type="ORF">WEOB_385</name>
</gene>
<comment type="function">
    <text evidence="4">Formation of pseudouridine at positions 38, 39 and 40 in the anticodon stem and loop of transfer RNAs.</text>
</comment>
<dbReference type="InterPro" id="IPR020103">
    <property type="entry name" value="PsdUridine_synth_cat_dom_sf"/>
</dbReference>
<dbReference type="KEGG" id="wca:WEOB_385"/>
<name>A0A0H5BX72_9ENTR</name>
<dbReference type="NCBIfam" id="TIGR00071">
    <property type="entry name" value="hisT_truA"/>
    <property type="match status" value="1"/>
</dbReference>
<evidence type="ECO:0000313" key="9">
    <source>
        <dbReference type="EMBL" id="CEN32313.1"/>
    </source>
</evidence>
<evidence type="ECO:0000256" key="4">
    <source>
        <dbReference type="HAMAP-Rule" id="MF_00171"/>
    </source>
</evidence>
<accession>A0A0H5BX72</accession>
<feature type="active site" description="Nucleophile" evidence="4 5">
    <location>
        <position position="51"/>
    </location>
</feature>
<dbReference type="EMBL" id="LN774881">
    <property type="protein sequence ID" value="CEN32313.1"/>
    <property type="molecule type" value="Genomic_DNA"/>
</dbReference>
<dbReference type="AlphaFoldDB" id="A0A0H5BX72"/>
<dbReference type="GO" id="GO:0160147">
    <property type="term" value="F:tRNA pseudouridine(38-40) synthase activity"/>
    <property type="evidence" value="ECO:0007669"/>
    <property type="project" value="UniProtKB-EC"/>
</dbReference>
<protein>
    <recommendedName>
        <fullName evidence="4">tRNA pseudouridine synthase A</fullName>
        <ecNumber evidence="4">5.4.99.12</ecNumber>
    </recommendedName>
    <alternativeName>
        <fullName evidence="4">tRNA pseudouridine(38-40) synthase</fullName>
    </alternativeName>
    <alternativeName>
        <fullName evidence="4">tRNA pseudouridylate synthase I</fullName>
    </alternativeName>
    <alternativeName>
        <fullName evidence="4">tRNA-uridine isomerase I</fullName>
    </alternativeName>
</protein>
<dbReference type="HAMAP" id="MF_00171">
    <property type="entry name" value="TruA"/>
    <property type="match status" value="1"/>
</dbReference>
<evidence type="ECO:0000256" key="3">
    <source>
        <dbReference type="ARBA" id="ARBA00023235"/>
    </source>
</evidence>
<dbReference type="SUPFAM" id="SSF55120">
    <property type="entry name" value="Pseudouridine synthase"/>
    <property type="match status" value="1"/>
</dbReference>
<dbReference type="Pfam" id="PF01416">
    <property type="entry name" value="PseudoU_synth_1"/>
    <property type="match status" value="2"/>
</dbReference>
<dbReference type="PANTHER" id="PTHR11142">
    <property type="entry name" value="PSEUDOURIDYLATE SYNTHASE"/>
    <property type="match status" value="1"/>
</dbReference>
<proteinExistence type="inferred from homology"/>
<comment type="caution">
    <text evidence="4">Lacks conserved residue(s) required for the propagation of feature annotation.</text>
</comment>
<dbReference type="EC" id="5.4.99.12" evidence="4"/>
<evidence type="ECO:0000256" key="2">
    <source>
        <dbReference type="ARBA" id="ARBA00022694"/>
    </source>
</evidence>
<dbReference type="InterPro" id="IPR020095">
    <property type="entry name" value="PsdUridine_synth_TruA_C"/>
</dbReference>
<comment type="subunit">
    <text evidence="4">Homodimer.</text>
</comment>
<dbReference type="PIRSF" id="PIRSF001430">
    <property type="entry name" value="tRNA_psdUrid_synth"/>
    <property type="match status" value="1"/>
</dbReference>
<feature type="binding site" evidence="4 6">
    <location>
        <position position="109"/>
    </location>
    <ligand>
        <name>substrate</name>
    </ligand>
</feature>
<keyword evidence="2 4" id="KW-0819">tRNA processing</keyword>
<reference evidence="10" key="1">
    <citation type="submission" date="2015-01" db="EMBL/GenBank/DDBJ databases">
        <authorList>
            <person name="Manzano-Marin A."/>
            <person name="Manzano-Marin A."/>
        </authorList>
    </citation>
    <scope>NUCLEOTIDE SEQUENCE [LARGE SCALE GENOMIC DNA]</scope>
    <source>
        <strain evidence="10">obscurior</strain>
    </source>
</reference>
<comment type="similarity">
    <text evidence="1 4 7">Belongs to the tRNA pseudouridine synthase TruA family.</text>
</comment>
<evidence type="ECO:0000256" key="6">
    <source>
        <dbReference type="PIRSR" id="PIRSR001430-2"/>
    </source>
</evidence>
<comment type="catalytic activity">
    <reaction evidence="4 7">
        <text>uridine(38/39/40) in tRNA = pseudouridine(38/39/40) in tRNA</text>
        <dbReference type="Rhea" id="RHEA:22376"/>
        <dbReference type="Rhea" id="RHEA-COMP:10085"/>
        <dbReference type="Rhea" id="RHEA-COMP:10087"/>
        <dbReference type="ChEBI" id="CHEBI:65314"/>
        <dbReference type="ChEBI" id="CHEBI:65315"/>
        <dbReference type="EC" id="5.4.99.12"/>
    </reaction>
</comment>
<feature type="domain" description="Pseudouridine synthase I TruA alpha/beta" evidence="8">
    <location>
        <begin position="9"/>
        <end position="102"/>
    </location>
</feature>
<dbReference type="CDD" id="cd02570">
    <property type="entry name" value="PseudoU_synth_EcTruA"/>
    <property type="match status" value="1"/>
</dbReference>
<dbReference type="InterPro" id="IPR020094">
    <property type="entry name" value="TruA/RsuA/RluB/E/F_N"/>
</dbReference>
<dbReference type="GO" id="GO:0031119">
    <property type="term" value="P:tRNA pseudouridine synthesis"/>
    <property type="evidence" value="ECO:0007669"/>
    <property type="project" value="UniProtKB-UniRule"/>
</dbReference>
<evidence type="ECO:0000256" key="1">
    <source>
        <dbReference type="ARBA" id="ARBA00009375"/>
    </source>
</evidence>
<evidence type="ECO:0000256" key="7">
    <source>
        <dbReference type="RuleBase" id="RU003792"/>
    </source>
</evidence>
<dbReference type="Proteomes" id="UP000242753">
    <property type="component" value="Chromosome I"/>
</dbReference>
<feature type="domain" description="Pseudouridine synthase I TruA alpha/beta" evidence="8">
    <location>
        <begin position="143"/>
        <end position="244"/>
    </location>
</feature>
<keyword evidence="3 4" id="KW-0413">Isomerase</keyword>
<dbReference type="FunFam" id="3.30.70.580:FF:000001">
    <property type="entry name" value="tRNA pseudouridine synthase A"/>
    <property type="match status" value="1"/>
</dbReference>
<keyword evidence="10" id="KW-1185">Reference proteome</keyword>
<dbReference type="GO" id="GO:0003723">
    <property type="term" value="F:RNA binding"/>
    <property type="evidence" value="ECO:0007669"/>
    <property type="project" value="InterPro"/>
</dbReference>
<dbReference type="STRING" id="1594731.WEOB_385"/>
<dbReference type="InterPro" id="IPR001406">
    <property type="entry name" value="PsdUridine_synth_TruA"/>
</dbReference>
<dbReference type="Gene3D" id="3.30.70.580">
    <property type="entry name" value="Pseudouridine synthase I, catalytic domain, N-terminal subdomain"/>
    <property type="match status" value="1"/>
</dbReference>
<dbReference type="PATRIC" id="fig|1594731.3.peg.362"/>
<organism evidence="9 10">
    <name type="scientific">Candidatus Westeberhardia cardiocondylae</name>
    <dbReference type="NCBI Taxonomy" id="1594731"/>
    <lineage>
        <taxon>Bacteria</taxon>
        <taxon>Pseudomonadati</taxon>
        <taxon>Pseudomonadota</taxon>
        <taxon>Gammaproteobacteria</taxon>
        <taxon>Enterobacterales</taxon>
        <taxon>Enterobacteriaceae</taxon>
        <taxon>ant endosymbionts</taxon>
        <taxon>Candidatus Westeberhardia</taxon>
    </lineage>
</organism>
<dbReference type="PANTHER" id="PTHR11142:SF0">
    <property type="entry name" value="TRNA PSEUDOURIDINE SYNTHASE-LIKE 1"/>
    <property type="match status" value="1"/>
</dbReference>